<dbReference type="GO" id="GO:0000155">
    <property type="term" value="F:phosphorelay sensor kinase activity"/>
    <property type="evidence" value="ECO:0007669"/>
    <property type="project" value="InterPro"/>
</dbReference>
<dbReference type="PANTHER" id="PTHR24421">
    <property type="entry name" value="NITRATE/NITRITE SENSOR PROTEIN NARX-RELATED"/>
    <property type="match status" value="1"/>
</dbReference>
<keyword evidence="4" id="KW-1133">Transmembrane helix</keyword>
<feature type="transmembrane region" description="Helical" evidence="4">
    <location>
        <begin position="82"/>
        <end position="100"/>
    </location>
</feature>
<protein>
    <submittedName>
        <fullName evidence="6">Two-component sensor histidine kinase</fullName>
    </submittedName>
</protein>
<evidence type="ECO:0000256" key="3">
    <source>
        <dbReference type="ARBA" id="ARBA00023012"/>
    </source>
</evidence>
<dbReference type="InterPro" id="IPR003594">
    <property type="entry name" value="HATPase_dom"/>
</dbReference>
<feature type="domain" description="Histidine kinase/HSP90-like ATPase" evidence="5">
    <location>
        <begin position="290"/>
        <end position="384"/>
    </location>
</feature>
<feature type="transmembrane region" description="Helical" evidence="4">
    <location>
        <begin position="43"/>
        <end position="62"/>
    </location>
</feature>
<keyword evidence="1" id="KW-0808">Transferase</keyword>
<comment type="caution">
    <text evidence="6">The sequence shown here is derived from an EMBL/GenBank/DDBJ whole genome shotgun (WGS) entry which is preliminary data.</text>
</comment>
<feature type="transmembrane region" description="Helical" evidence="4">
    <location>
        <begin position="152"/>
        <end position="172"/>
    </location>
</feature>
<dbReference type="Pfam" id="PF07730">
    <property type="entry name" value="HisKA_3"/>
    <property type="match status" value="1"/>
</dbReference>
<organism evidence="6 7">
    <name type="scientific">Enemella dayhoffiae</name>
    <dbReference type="NCBI Taxonomy" id="2016507"/>
    <lineage>
        <taxon>Bacteria</taxon>
        <taxon>Bacillati</taxon>
        <taxon>Actinomycetota</taxon>
        <taxon>Actinomycetes</taxon>
        <taxon>Propionibacteriales</taxon>
        <taxon>Propionibacteriaceae</taxon>
        <taxon>Enemella</taxon>
    </lineage>
</organism>
<dbReference type="AlphaFoldDB" id="A0A255GVM2"/>
<feature type="transmembrane region" description="Helical" evidence="4">
    <location>
        <begin position="128"/>
        <end position="146"/>
    </location>
</feature>
<evidence type="ECO:0000256" key="2">
    <source>
        <dbReference type="ARBA" id="ARBA00022777"/>
    </source>
</evidence>
<dbReference type="SUPFAM" id="SSF55874">
    <property type="entry name" value="ATPase domain of HSP90 chaperone/DNA topoisomerase II/histidine kinase"/>
    <property type="match status" value="1"/>
</dbReference>
<dbReference type="GO" id="GO:0016020">
    <property type="term" value="C:membrane"/>
    <property type="evidence" value="ECO:0007669"/>
    <property type="project" value="InterPro"/>
</dbReference>
<accession>A0A255GVM2</accession>
<keyword evidence="2 6" id="KW-0418">Kinase</keyword>
<keyword evidence="4" id="KW-0472">Membrane</keyword>
<dbReference type="CDD" id="cd16917">
    <property type="entry name" value="HATPase_UhpB-NarQ-NarX-like"/>
    <property type="match status" value="1"/>
</dbReference>
<dbReference type="Gene3D" id="3.30.565.10">
    <property type="entry name" value="Histidine kinase-like ATPase, C-terminal domain"/>
    <property type="match status" value="1"/>
</dbReference>
<dbReference type="PANTHER" id="PTHR24421:SF63">
    <property type="entry name" value="SENSOR HISTIDINE KINASE DESK"/>
    <property type="match status" value="1"/>
</dbReference>
<feature type="transmembrane region" description="Helical" evidence="4">
    <location>
        <begin position="21"/>
        <end position="37"/>
    </location>
</feature>
<keyword evidence="7" id="KW-1185">Reference proteome</keyword>
<dbReference type="Proteomes" id="UP000216311">
    <property type="component" value="Unassembled WGS sequence"/>
</dbReference>
<evidence type="ECO:0000256" key="1">
    <source>
        <dbReference type="ARBA" id="ARBA00022679"/>
    </source>
</evidence>
<sequence length="391" mass="42286">MGTMPRWSATGARRFELYVRWSLYLMLGWNLVQVLLIDPKKWATPVTVLVVGLLIVSLVLNVKVTNWALARMLNDQQARPRWLLPLWAVALVATTTVVTIWYHGLLLAVVPLILAMASISPILSARMVALFTVVTSGLLGVLALFYDGVQVIGAIFLVWFLVWGFWLTAWMLRVMGEVHQAQAAQAQLALAEERLRISRDLHDVFGRTLATISVKSELAAELARRGRSGEAAAEMSQIREIANGAGSEVRKVVRGERVSSFSEELEGARALLDSAGIDCTVAGGRTEPPAYADTLAWVVREAATNILRHSRASRVTIALAVGSGADTETTLTLTNDGAGGRPATESTGTGLPSMADRLEAVGGRLTVQPEGDWFTVTAAVPSAPRPAKEIR</sequence>
<dbReference type="InterPro" id="IPR011712">
    <property type="entry name" value="Sig_transdc_His_kin_sub3_dim/P"/>
</dbReference>
<dbReference type="OrthoDB" id="5241784at2"/>
<keyword evidence="4" id="KW-0812">Transmembrane</keyword>
<evidence type="ECO:0000259" key="5">
    <source>
        <dbReference type="SMART" id="SM00387"/>
    </source>
</evidence>
<proteinExistence type="predicted"/>
<evidence type="ECO:0000313" key="6">
    <source>
        <dbReference type="EMBL" id="OYO17284.1"/>
    </source>
</evidence>
<evidence type="ECO:0000313" key="7">
    <source>
        <dbReference type="Proteomes" id="UP000216311"/>
    </source>
</evidence>
<gene>
    <name evidence="6" type="ORF">CGZ93_17135</name>
</gene>
<name>A0A255GVM2_9ACTN</name>
<evidence type="ECO:0000256" key="4">
    <source>
        <dbReference type="SAM" id="Phobius"/>
    </source>
</evidence>
<dbReference type="InterPro" id="IPR036890">
    <property type="entry name" value="HATPase_C_sf"/>
</dbReference>
<dbReference type="EMBL" id="NMVQ01000046">
    <property type="protein sequence ID" value="OYO17284.1"/>
    <property type="molecule type" value="Genomic_DNA"/>
</dbReference>
<dbReference type="GO" id="GO:0046983">
    <property type="term" value="F:protein dimerization activity"/>
    <property type="evidence" value="ECO:0007669"/>
    <property type="project" value="InterPro"/>
</dbReference>
<dbReference type="Gene3D" id="1.20.5.1930">
    <property type="match status" value="1"/>
</dbReference>
<dbReference type="SMART" id="SM00387">
    <property type="entry name" value="HATPase_c"/>
    <property type="match status" value="1"/>
</dbReference>
<reference evidence="6 7" key="1">
    <citation type="submission" date="2017-07" db="EMBL/GenBank/DDBJ databases">
        <title>Draft whole genome sequences of clinical Proprionibacteriaceae strains.</title>
        <authorList>
            <person name="Bernier A.-M."/>
            <person name="Bernard K."/>
            <person name="Domingo M.-C."/>
        </authorList>
    </citation>
    <scope>NUCLEOTIDE SEQUENCE [LARGE SCALE GENOMIC DNA]</scope>
    <source>
        <strain evidence="6 7">NML 130396</strain>
    </source>
</reference>
<dbReference type="InterPro" id="IPR050482">
    <property type="entry name" value="Sensor_HK_TwoCompSys"/>
</dbReference>
<keyword evidence="3" id="KW-0902">Two-component regulatory system</keyword>